<dbReference type="Pfam" id="PF02201">
    <property type="entry name" value="SWIB"/>
    <property type="match status" value="1"/>
</dbReference>
<evidence type="ECO:0000256" key="1">
    <source>
        <dbReference type="SAM" id="MobiDB-lite"/>
    </source>
</evidence>
<feature type="compositionally biased region" description="Low complexity" evidence="1">
    <location>
        <begin position="71"/>
        <end position="98"/>
    </location>
</feature>
<feature type="region of interest" description="Disordered" evidence="1">
    <location>
        <begin position="30"/>
        <end position="156"/>
    </location>
</feature>
<dbReference type="Gene3D" id="1.10.245.10">
    <property type="entry name" value="SWIB/MDM2 domain"/>
    <property type="match status" value="1"/>
</dbReference>
<dbReference type="InterPro" id="IPR003121">
    <property type="entry name" value="SWIB_MDM2_domain"/>
</dbReference>
<dbReference type="CDD" id="cd10568">
    <property type="entry name" value="SWIB_like"/>
    <property type="match status" value="1"/>
</dbReference>
<accession>A0A0D6QYY5</accession>
<dbReference type="AlphaFoldDB" id="A0A0D6QYY5"/>
<dbReference type="EMBL" id="GCKF01039905">
    <property type="protein sequence ID" value="JAG95654.1"/>
    <property type="molecule type" value="Transcribed_RNA"/>
</dbReference>
<dbReference type="EMBL" id="GCKF01039907">
    <property type="protein sequence ID" value="JAG95652.1"/>
    <property type="molecule type" value="Transcribed_RNA"/>
</dbReference>
<proteinExistence type="predicted"/>
<dbReference type="InterPro" id="IPR036885">
    <property type="entry name" value="SWIB_MDM2_dom_sf"/>
</dbReference>
<evidence type="ECO:0000259" key="2">
    <source>
        <dbReference type="PROSITE" id="PS51925"/>
    </source>
</evidence>
<dbReference type="PANTHER" id="PTHR13844">
    <property type="entry name" value="SWI/SNF-RELATED MATRIX-ASSOCIATED ACTIN-DEPENDENT REGULATOR OF CHROMATIN SUBFAMILY D"/>
    <property type="match status" value="1"/>
</dbReference>
<dbReference type="EMBL" id="GCKF01039906">
    <property type="protein sequence ID" value="JAG95653.1"/>
    <property type="molecule type" value="Transcribed_RNA"/>
</dbReference>
<feature type="domain" description="DM2" evidence="2">
    <location>
        <begin position="315"/>
        <end position="392"/>
    </location>
</feature>
<evidence type="ECO:0000313" key="3">
    <source>
        <dbReference type="EMBL" id="JAG95651.1"/>
    </source>
</evidence>
<reference evidence="3" key="1">
    <citation type="submission" date="2015-03" db="EMBL/GenBank/DDBJ databases">
        <title>A transcriptome of Araucaria cunninghamii, an australian fine timber species.</title>
        <authorList>
            <person name="Jing Yi C.J.Y."/>
            <person name="Yin San L.Y.S."/>
            <person name="Abdul Karim S.S."/>
            <person name="Wan Azmi N.N."/>
            <person name="Hercus R.R."/>
            <person name="Croft L.L."/>
        </authorList>
    </citation>
    <scope>NUCLEOTIDE SEQUENCE</scope>
    <source>
        <strain evidence="3">MI0301</strain>
        <tissue evidence="3">Leaf</tissue>
    </source>
</reference>
<sequence length="535" mass="58628">MSTNSNPNPNPNLNLNPNPGVRIAGVVGAAVGQGLPGGPNPSPMVLNPTAGVSNPGPMPSHPLTMPANSHLQAQAQAQVAQLQMQHSQAQAAAQLQAATPPGATPGSANAKRGQQKPPARPAGALQNPAASPFKTAEVTPAARRKKRKAPEKQVPDRVAALLPESALYTQLLEFEARVDAALARKRIDIQEALKNPPSLQRTLRIYVFNTFANQNKSLQQQNMDPPSWTLRIIGRILEDGMEVDASGMPKQNSSTLPKFSSFFKRITVTLDPNLYPENHTIVWDNVRSPSPVEGFEIKRKGDKEFTASIRLEMNYVPEKFKLSPPLTELLGIEVDTRPRIIAALWQYVKAKKLQHPSDPSVINCDPPLQKVFGGEKIKFSYISQKLSQHLSPPQPIHLEHKIKLSGSSPVGNACYDVLVDVPIALQKEMQAFLANIEKHKDIDVCDEAICAAIKKIHEHRRRRAFYLGFSQSPVEFINALIASQSRDLKLVAGEGSRNAEKEGKSDFYNQPWVEDAVIRYLNRKPTAGNEAPGNT</sequence>
<name>A0A0D6QYY5_ARACU</name>
<dbReference type="PROSITE" id="PS51925">
    <property type="entry name" value="SWIB_MDM2"/>
    <property type="match status" value="1"/>
</dbReference>
<dbReference type="SUPFAM" id="SSF47592">
    <property type="entry name" value="SWIB/MDM2 domain"/>
    <property type="match status" value="1"/>
</dbReference>
<protein>
    <recommendedName>
        <fullName evidence="2">DM2 domain-containing protein</fullName>
    </recommendedName>
</protein>
<dbReference type="EMBL" id="GCKF01039908">
    <property type="protein sequence ID" value="JAG95651.1"/>
    <property type="molecule type" value="Transcribed_RNA"/>
</dbReference>
<dbReference type="SMART" id="SM00151">
    <property type="entry name" value="SWIB"/>
    <property type="match status" value="1"/>
</dbReference>
<dbReference type="InterPro" id="IPR019835">
    <property type="entry name" value="SWIB_domain"/>
</dbReference>
<organism evidence="3">
    <name type="scientific">Araucaria cunninghamii</name>
    <name type="common">Hoop pine</name>
    <name type="synonym">Moreton Bay pine</name>
    <dbReference type="NCBI Taxonomy" id="56994"/>
    <lineage>
        <taxon>Eukaryota</taxon>
        <taxon>Viridiplantae</taxon>
        <taxon>Streptophyta</taxon>
        <taxon>Embryophyta</taxon>
        <taxon>Tracheophyta</taxon>
        <taxon>Spermatophyta</taxon>
        <taxon>Pinopsida</taxon>
        <taxon>Pinidae</taxon>
        <taxon>Conifers II</taxon>
        <taxon>Araucariales</taxon>
        <taxon>Araucariaceae</taxon>
        <taxon>Araucaria</taxon>
    </lineage>
</organism>